<proteinExistence type="predicted"/>
<dbReference type="EMBL" id="JALJOV010000050">
    <property type="protein sequence ID" value="KAK9868023.1"/>
    <property type="molecule type" value="Genomic_DNA"/>
</dbReference>
<sequence length="88" mass="9304">MAAGILATLRHFATTVLRAKTRTTVDAIEGKGCRGQAVADNARSLSGPTSGNCSWRISGLRLTCLLCLLGTCSPGQSQNDEAYSTMLW</sequence>
<protein>
    <submittedName>
        <fullName evidence="1">Uncharacterized protein</fullName>
    </submittedName>
</protein>
<dbReference type="Proteomes" id="UP001485043">
    <property type="component" value="Unassembled WGS sequence"/>
</dbReference>
<evidence type="ECO:0000313" key="1">
    <source>
        <dbReference type="EMBL" id="KAK9868023.1"/>
    </source>
</evidence>
<comment type="caution">
    <text evidence="1">The sequence shown here is derived from an EMBL/GenBank/DDBJ whole genome shotgun (WGS) entry which is preliminary data.</text>
</comment>
<accession>A0AAW1TGQ8</accession>
<dbReference type="AlphaFoldDB" id="A0AAW1TGQ8"/>
<name>A0AAW1TGQ8_9CHLO</name>
<evidence type="ECO:0000313" key="2">
    <source>
        <dbReference type="Proteomes" id="UP001485043"/>
    </source>
</evidence>
<keyword evidence="2" id="KW-1185">Reference proteome</keyword>
<reference evidence="1 2" key="1">
    <citation type="journal article" date="2024" name="Nat. Commun.">
        <title>Phylogenomics reveals the evolutionary origins of lichenization in chlorophyte algae.</title>
        <authorList>
            <person name="Puginier C."/>
            <person name="Libourel C."/>
            <person name="Otte J."/>
            <person name="Skaloud P."/>
            <person name="Haon M."/>
            <person name="Grisel S."/>
            <person name="Petersen M."/>
            <person name="Berrin J.G."/>
            <person name="Delaux P.M."/>
            <person name="Dal Grande F."/>
            <person name="Keller J."/>
        </authorList>
    </citation>
    <scope>NUCLEOTIDE SEQUENCE [LARGE SCALE GENOMIC DNA]</scope>
    <source>
        <strain evidence="1 2">SAG 2523</strain>
    </source>
</reference>
<organism evidence="1 2">
    <name type="scientific">Apatococcus fuscideae</name>
    <dbReference type="NCBI Taxonomy" id="2026836"/>
    <lineage>
        <taxon>Eukaryota</taxon>
        <taxon>Viridiplantae</taxon>
        <taxon>Chlorophyta</taxon>
        <taxon>core chlorophytes</taxon>
        <taxon>Trebouxiophyceae</taxon>
        <taxon>Chlorellales</taxon>
        <taxon>Chlorellaceae</taxon>
        <taxon>Apatococcus</taxon>
    </lineage>
</organism>
<gene>
    <name evidence="1" type="ORF">WJX84_009479</name>
</gene>